<evidence type="ECO:0000313" key="8">
    <source>
        <dbReference type="RefSeq" id="XP_028130699.1"/>
    </source>
</evidence>
<reference evidence="8" key="1">
    <citation type="submission" date="2025-08" db="UniProtKB">
        <authorList>
            <consortium name="RefSeq"/>
        </authorList>
    </citation>
    <scope>IDENTIFICATION</scope>
    <source>
        <tissue evidence="8">Whole insect</tissue>
    </source>
</reference>
<evidence type="ECO:0000256" key="7">
    <source>
        <dbReference type="SAM" id="Phobius"/>
    </source>
</evidence>
<organism evidence="8">
    <name type="scientific">Diabrotica virgifera virgifera</name>
    <name type="common">western corn rootworm</name>
    <dbReference type="NCBI Taxonomy" id="50390"/>
    <lineage>
        <taxon>Eukaryota</taxon>
        <taxon>Metazoa</taxon>
        <taxon>Ecdysozoa</taxon>
        <taxon>Arthropoda</taxon>
        <taxon>Hexapoda</taxon>
        <taxon>Insecta</taxon>
        <taxon>Pterygota</taxon>
        <taxon>Neoptera</taxon>
        <taxon>Endopterygota</taxon>
        <taxon>Coleoptera</taxon>
        <taxon>Polyphaga</taxon>
        <taxon>Cucujiformia</taxon>
        <taxon>Chrysomeloidea</taxon>
        <taxon>Chrysomelidae</taxon>
        <taxon>Galerucinae</taxon>
        <taxon>Diabroticina</taxon>
        <taxon>Diabroticites</taxon>
        <taxon>Diabrotica</taxon>
    </lineage>
</organism>
<evidence type="ECO:0000256" key="2">
    <source>
        <dbReference type="ARBA" id="ARBA00007965"/>
    </source>
</evidence>
<evidence type="ECO:0000256" key="4">
    <source>
        <dbReference type="ARBA" id="ARBA00022692"/>
    </source>
</evidence>
<name>A0A6P7F4T6_DIAVI</name>
<dbReference type="FunCoup" id="A0A6P7F4T6">
    <property type="interactions" value="4"/>
</dbReference>
<feature type="transmembrane region" description="Helical" evidence="7">
    <location>
        <begin position="150"/>
        <end position="171"/>
    </location>
</feature>
<evidence type="ECO:0000256" key="5">
    <source>
        <dbReference type="ARBA" id="ARBA00022989"/>
    </source>
</evidence>
<keyword evidence="3" id="KW-0813">Transport</keyword>
<feature type="transmembrane region" description="Helical" evidence="7">
    <location>
        <begin position="183"/>
        <end position="204"/>
    </location>
</feature>
<gene>
    <name evidence="8" type="primary">LOC114326507</name>
</gene>
<keyword evidence="4 7" id="KW-0812">Transmembrane</keyword>
<feature type="transmembrane region" description="Helical" evidence="7">
    <location>
        <begin position="56"/>
        <end position="77"/>
    </location>
</feature>
<comment type="similarity">
    <text evidence="2">Belongs to the SLC29A/ENT transporter (TC 2.A.57) family.</text>
</comment>
<dbReference type="PANTHER" id="PTHR10332:SF80">
    <property type="entry name" value="EQUILIBRATIVE NUCLEOSIDE TRANSPORTER 2, ISOFORM A"/>
    <property type="match status" value="1"/>
</dbReference>
<feature type="transmembrane region" description="Helical" evidence="7">
    <location>
        <begin position="280"/>
        <end position="301"/>
    </location>
</feature>
<keyword evidence="5 7" id="KW-1133">Transmembrane helix</keyword>
<dbReference type="OrthoDB" id="1856718at2759"/>
<dbReference type="PIRSF" id="PIRSF016379">
    <property type="entry name" value="ENT"/>
    <property type="match status" value="1"/>
</dbReference>
<dbReference type="InParanoid" id="A0A6P7F4T6"/>
<feature type="transmembrane region" description="Helical" evidence="7">
    <location>
        <begin position="117"/>
        <end position="138"/>
    </location>
</feature>
<dbReference type="GO" id="GO:0005886">
    <property type="term" value="C:plasma membrane"/>
    <property type="evidence" value="ECO:0007669"/>
    <property type="project" value="TreeGrafter"/>
</dbReference>
<evidence type="ECO:0000256" key="1">
    <source>
        <dbReference type="ARBA" id="ARBA00004141"/>
    </source>
</evidence>
<protein>
    <submittedName>
        <fullName evidence="8">Equilibrative nucleoside transporter 1-like isoform X1</fullName>
    </submittedName>
</protein>
<feature type="transmembrane region" description="Helical" evidence="7">
    <location>
        <begin position="247"/>
        <end position="268"/>
    </location>
</feature>
<dbReference type="RefSeq" id="XP_028130699.1">
    <property type="nucleotide sequence ID" value="XM_028274898.1"/>
</dbReference>
<feature type="transmembrane region" description="Helical" evidence="7">
    <location>
        <begin position="12"/>
        <end position="36"/>
    </location>
</feature>
<keyword evidence="6 7" id="KW-0472">Membrane</keyword>
<comment type="subcellular location">
    <subcellularLocation>
        <location evidence="1">Membrane</location>
        <topology evidence="1">Multi-pass membrane protein</topology>
    </subcellularLocation>
</comment>
<dbReference type="PRINTS" id="PR01130">
    <property type="entry name" value="DERENTRNSPRT"/>
</dbReference>
<dbReference type="KEGG" id="dvv:114326507"/>
<dbReference type="GO" id="GO:0005337">
    <property type="term" value="F:nucleoside transmembrane transporter activity"/>
    <property type="evidence" value="ECO:0007669"/>
    <property type="project" value="InterPro"/>
</dbReference>
<dbReference type="Pfam" id="PF01733">
    <property type="entry name" value="Nucleoside_tran"/>
    <property type="match status" value="1"/>
</dbReference>
<feature type="transmembrane region" description="Helical" evidence="7">
    <location>
        <begin position="385"/>
        <end position="407"/>
    </location>
</feature>
<evidence type="ECO:0000256" key="3">
    <source>
        <dbReference type="ARBA" id="ARBA00022448"/>
    </source>
</evidence>
<dbReference type="InterPro" id="IPR002259">
    <property type="entry name" value="Eqnu_transpt"/>
</dbReference>
<feature type="transmembrane region" description="Helical" evidence="7">
    <location>
        <begin position="84"/>
        <end position="105"/>
    </location>
</feature>
<accession>A0A6P7F4T6</accession>
<feature type="transmembrane region" description="Helical" evidence="7">
    <location>
        <begin position="313"/>
        <end position="334"/>
    </location>
</feature>
<evidence type="ECO:0000256" key="6">
    <source>
        <dbReference type="ARBA" id="ARBA00023136"/>
    </source>
</evidence>
<proteinExistence type="inferred from homology"/>
<feature type="transmembrane region" description="Helical" evidence="7">
    <location>
        <begin position="349"/>
        <end position="373"/>
    </location>
</feature>
<dbReference type="PANTHER" id="PTHR10332">
    <property type="entry name" value="EQUILIBRATIVE NUCLEOSIDE TRANSPORTER"/>
    <property type="match status" value="1"/>
</dbReference>
<sequence>MEAPKDKYYLTYLTFLIHGIGILMPWNMFITAIGYFTQHKLSPSYIGYDFPYLPKFMQYLTFCSQIPALILSWLNIFVRIKGPLTIRIVCSIGVVIVVFIFTIFMAMLDTSGAPQFFFWQTMLCVVIMNSANGVYQNSIFGIVAKLPGKYTAAVILGNNISGTFASLVSLISKLSTPNLKLAAIWYFIMALFVLLLCFDTYFALPLNKYYRFFDEHEKQVEQQGKSSNNERETPPYWQITKQAFPQLANVFLVFFVTLAVFPALQAGIQKSSENFFVSDRVYVDVMCFLTFNLFAMIGSWLPTYIIWPGPKKLWIPVVVRLIYIPLFLFCNYQVEGVTRKLPVLFKNDYVYFLIGSTMAITSGYLSSLAMMYAPGTVEERYAQTAAMIAAAALLSGIFLGIIFAFIWPEMILIG</sequence>
<dbReference type="AlphaFoldDB" id="A0A6P7F4T6"/>